<comment type="cofactor">
    <cofactor evidence="1 6">
        <name>FAD</name>
        <dbReference type="ChEBI" id="CHEBI:57692"/>
    </cofactor>
</comment>
<evidence type="ECO:0000259" key="7">
    <source>
        <dbReference type="Pfam" id="PF01593"/>
    </source>
</evidence>
<keyword evidence="2 6" id="KW-0285">Flavoprotein</keyword>
<reference evidence="8" key="1">
    <citation type="submission" date="2021-01" db="EMBL/GenBank/DDBJ databases">
        <title>Modified the classification status of verrucomicrobia.</title>
        <authorList>
            <person name="Feng X."/>
        </authorList>
    </citation>
    <scope>NUCLEOTIDE SEQUENCE</scope>
    <source>
        <strain evidence="8">5K15</strain>
    </source>
</reference>
<name>A0AAE2V7I2_9BACT</name>
<dbReference type="InterPro" id="IPR050464">
    <property type="entry name" value="Zeta_carotene_desat/Oxidored"/>
</dbReference>
<dbReference type="EC" id="1.3.3.15" evidence="6"/>
<evidence type="ECO:0000256" key="5">
    <source>
        <dbReference type="ARBA" id="ARBA00023133"/>
    </source>
</evidence>
<keyword evidence="4 6" id="KW-0560">Oxidoreductase</keyword>
<dbReference type="InterPro" id="IPR004572">
    <property type="entry name" value="Protoporphyrinogen_oxidase"/>
</dbReference>
<dbReference type="GO" id="GO:0005737">
    <property type="term" value="C:cytoplasm"/>
    <property type="evidence" value="ECO:0007669"/>
    <property type="project" value="UniProtKB-SubCell"/>
</dbReference>
<evidence type="ECO:0000313" key="8">
    <source>
        <dbReference type="EMBL" id="MBK1853827.1"/>
    </source>
</evidence>
<evidence type="ECO:0000256" key="3">
    <source>
        <dbReference type="ARBA" id="ARBA00022827"/>
    </source>
</evidence>
<comment type="function">
    <text evidence="6">Involved in coproporphyrin-dependent heme b biosynthesis. Catalyzes the oxidation of coproporphyrinogen III to coproporphyrin III.</text>
</comment>
<dbReference type="InterPro" id="IPR002937">
    <property type="entry name" value="Amino_oxidase"/>
</dbReference>
<keyword evidence="6" id="KW-0963">Cytoplasm</keyword>
<dbReference type="Proteomes" id="UP000634206">
    <property type="component" value="Unassembled WGS sequence"/>
</dbReference>
<keyword evidence="9" id="KW-1185">Reference proteome</keyword>
<comment type="caution">
    <text evidence="8">The sequence shown here is derived from an EMBL/GenBank/DDBJ whole genome shotgun (WGS) entry which is preliminary data.</text>
</comment>
<evidence type="ECO:0000256" key="6">
    <source>
        <dbReference type="RuleBase" id="RU364052"/>
    </source>
</evidence>
<comment type="pathway">
    <text evidence="6">Porphyrin-containing compound metabolism; protoheme biosynthesis.</text>
</comment>
<dbReference type="InterPro" id="IPR036188">
    <property type="entry name" value="FAD/NAD-bd_sf"/>
</dbReference>
<dbReference type="Gene3D" id="3.50.50.60">
    <property type="entry name" value="FAD/NAD(P)-binding domain"/>
    <property type="match status" value="1"/>
</dbReference>
<dbReference type="GO" id="GO:0004729">
    <property type="term" value="F:oxygen-dependent protoporphyrinogen oxidase activity"/>
    <property type="evidence" value="ECO:0007669"/>
    <property type="project" value="UniProtKB-UniRule"/>
</dbReference>
<dbReference type="GO" id="GO:0006783">
    <property type="term" value="P:heme biosynthetic process"/>
    <property type="evidence" value="ECO:0007669"/>
    <property type="project" value="UniProtKB-UniRule"/>
</dbReference>
<dbReference type="PANTHER" id="PTHR42923:SF3">
    <property type="entry name" value="PROTOPORPHYRINOGEN OXIDASE"/>
    <property type="match status" value="1"/>
</dbReference>
<feature type="domain" description="Amine oxidase" evidence="7">
    <location>
        <begin position="14"/>
        <end position="451"/>
    </location>
</feature>
<evidence type="ECO:0000256" key="2">
    <source>
        <dbReference type="ARBA" id="ARBA00022630"/>
    </source>
</evidence>
<dbReference type="NCBIfam" id="TIGR00562">
    <property type="entry name" value="proto_IX_ox"/>
    <property type="match status" value="1"/>
</dbReference>
<dbReference type="SUPFAM" id="SSF54373">
    <property type="entry name" value="FAD-linked reductases, C-terminal domain"/>
    <property type="match status" value="1"/>
</dbReference>
<dbReference type="PANTHER" id="PTHR42923">
    <property type="entry name" value="PROTOPORPHYRINOGEN OXIDASE"/>
    <property type="match status" value="1"/>
</dbReference>
<comment type="similarity">
    <text evidence="6">Belongs to the protoporphyrinogen/coproporphyrinogen oxidase family. Coproporphyrinogen III oxidase subfamily.</text>
</comment>
<evidence type="ECO:0000256" key="4">
    <source>
        <dbReference type="ARBA" id="ARBA00023002"/>
    </source>
</evidence>
<evidence type="ECO:0000256" key="1">
    <source>
        <dbReference type="ARBA" id="ARBA00001974"/>
    </source>
</evidence>
<organism evidence="8 9">
    <name type="scientific">Oceaniferula flava</name>
    <dbReference type="NCBI Taxonomy" id="2800421"/>
    <lineage>
        <taxon>Bacteria</taxon>
        <taxon>Pseudomonadati</taxon>
        <taxon>Verrucomicrobiota</taxon>
        <taxon>Verrucomicrobiia</taxon>
        <taxon>Verrucomicrobiales</taxon>
        <taxon>Verrucomicrobiaceae</taxon>
        <taxon>Oceaniferula</taxon>
    </lineage>
</organism>
<proteinExistence type="inferred from homology"/>
<protein>
    <recommendedName>
        <fullName evidence="6">Coproporphyrinogen III oxidase</fullName>
        <ecNumber evidence="6">1.3.3.15</ecNumber>
    </recommendedName>
</protein>
<comment type="catalytic activity">
    <reaction evidence="6">
        <text>coproporphyrinogen III + 3 O2 = coproporphyrin III + 3 H2O2</text>
        <dbReference type="Rhea" id="RHEA:43436"/>
        <dbReference type="ChEBI" id="CHEBI:15379"/>
        <dbReference type="ChEBI" id="CHEBI:16240"/>
        <dbReference type="ChEBI" id="CHEBI:57309"/>
        <dbReference type="ChEBI" id="CHEBI:131725"/>
        <dbReference type="EC" id="1.3.3.15"/>
    </reaction>
</comment>
<gene>
    <name evidence="8" type="primary">hemG</name>
    <name evidence="8" type="ORF">JIN83_02550</name>
</gene>
<dbReference type="Gene3D" id="3.90.660.20">
    <property type="entry name" value="Protoporphyrinogen oxidase, mitochondrial, domain 2"/>
    <property type="match status" value="1"/>
</dbReference>
<keyword evidence="5 6" id="KW-0350">Heme biosynthesis</keyword>
<sequence length="464" mass="50195">MEETAKTAIIGAGISGLCVAHALHESGQPCDILESADQAGGALRSFAQDGYLAEQGPNSIMIKDRRVMQLLESTGLKSTGIGSEVISSLPAAKKRYVVHDGAPRAMPTSPMALLKSPLFSLRGILRAATEPMIGRYRGEGEESFGHFVRRRLGSEILSNAAAPFVSGIYAGNPEELSVRHAFPRLWKLENEHRSLVLGAIALRSEQKKSPNPRMTPEMISFRSGMAALPQAIVAGLPTGTVHLKSQINAIRPLPDGWQISWTDASGHAFNTEYSRLVIATPHHRLGALPLPTEIIEQLKPVRTLDAPPVTSLVLGFKREDVEHPLDGFGMLIKADENSPLLGVLFSSSMFDHRAPEGHVTLTCMMGGSLSPELAENSDEVVLAELHRLLGVRGTPTFRYRSSWENAIPQYGLDYQEAVEALEACENSHTGLYFAGNYRGGISVPDCILNGLQLGKRLGTTEPDA</sequence>
<keyword evidence="3 6" id="KW-0274">FAD</keyword>
<dbReference type="Pfam" id="PF01593">
    <property type="entry name" value="Amino_oxidase"/>
    <property type="match status" value="1"/>
</dbReference>
<dbReference type="SUPFAM" id="SSF51905">
    <property type="entry name" value="FAD/NAD(P)-binding domain"/>
    <property type="match status" value="1"/>
</dbReference>
<dbReference type="Gene3D" id="1.10.3110.10">
    <property type="entry name" value="protoporphyrinogen ix oxidase, domain 3"/>
    <property type="match status" value="1"/>
</dbReference>
<accession>A0AAE2V7I2</accession>
<dbReference type="AlphaFoldDB" id="A0AAE2V7I2"/>
<comment type="subcellular location">
    <subcellularLocation>
        <location evidence="6">Cytoplasm</location>
    </subcellularLocation>
</comment>
<dbReference type="EMBL" id="JAENIG010000001">
    <property type="protein sequence ID" value="MBK1853827.1"/>
    <property type="molecule type" value="Genomic_DNA"/>
</dbReference>
<evidence type="ECO:0000313" key="9">
    <source>
        <dbReference type="Proteomes" id="UP000634206"/>
    </source>
</evidence>
<dbReference type="RefSeq" id="WP_309488426.1">
    <property type="nucleotide sequence ID" value="NZ_JAENIG010000001.1"/>
</dbReference>